<feature type="binding site" evidence="9">
    <location>
        <position position="419"/>
    </location>
    <ligand>
        <name>Mn(2+)</name>
        <dbReference type="ChEBI" id="CHEBI:29035"/>
    </ligand>
</feature>
<protein>
    <recommendedName>
        <fullName evidence="11">Cupin type-1 domain-containing protein</fullName>
    </recommendedName>
</protein>
<comment type="similarity">
    <text evidence="2">Belongs to the germin family.</text>
</comment>
<accession>A0AAD8QZR3</accession>
<dbReference type="InterPro" id="IPR001929">
    <property type="entry name" value="Germin"/>
</dbReference>
<evidence type="ECO:0000256" key="9">
    <source>
        <dbReference type="PIRSR" id="PIRSR601929-2"/>
    </source>
</evidence>
<dbReference type="Gene3D" id="2.60.120.10">
    <property type="entry name" value="Jelly Rolls"/>
    <property type="match status" value="1"/>
</dbReference>
<dbReference type="InterPro" id="IPR014710">
    <property type="entry name" value="RmlC-like_jellyroll"/>
</dbReference>
<evidence type="ECO:0000259" key="11">
    <source>
        <dbReference type="SMART" id="SM00835"/>
    </source>
</evidence>
<feature type="binding site" evidence="8">
    <location>
        <position position="424"/>
    </location>
    <ligand>
        <name>oxalate</name>
        <dbReference type="ChEBI" id="CHEBI:30623"/>
    </ligand>
</feature>
<comment type="subcellular location">
    <subcellularLocation>
        <location evidence="1">Secreted</location>
        <location evidence="1">Extracellular space</location>
        <location evidence="1">Apoplast</location>
    </subcellularLocation>
</comment>
<feature type="compositionally biased region" description="Acidic residues" evidence="10">
    <location>
        <begin position="39"/>
        <end position="63"/>
    </location>
</feature>
<dbReference type="Proteomes" id="UP001231189">
    <property type="component" value="Unassembled WGS sequence"/>
</dbReference>
<feature type="region of interest" description="Disordered" evidence="10">
    <location>
        <begin position="38"/>
        <end position="64"/>
    </location>
</feature>
<evidence type="ECO:0000313" key="13">
    <source>
        <dbReference type="Proteomes" id="UP001231189"/>
    </source>
</evidence>
<comment type="caution">
    <text evidence="12">The sequence shown here is derived from an EMBL/GenBank/DDBJ whole genome shotgun (WGS) entry which is preliminary data.</text>
</comment>
<feature type="binding site" evidence="9">
    <location>
        <position position="417"/>
    </location>
    <ligand>
        <name>Mn(2+)</name>
        <dbReference type="ChEBI" id="CHEBI:29035"/>
    </ligand>
</feature>
<dbReference type="Pfam" id="PF26133">
    <property type="entry name" value="DUF8039"/>
    <property type="match status" value="1"/>
</dbReference>
<keyword evidence="5 8" id="KW-0479">Metal-binding</keyword>
<dbReference type="SMART" id="SM00835">
    <property type="entry name" value="Cupin_1"/>
    <property type="match status" value="1"/>
</dbReference>
<keyword evidence="6" id="KW-1015">Disulfide bond</keyword>
<proteinExistence type="inferred from homology"/>
<evidence type="ECO:0000256" key="5">
    <source>
        <dbReference type="ARBA" id="ARBA00022723"/>
    </source>
</evidence>
<gene>
    <name evidence="12" type="ORF">QYE76_035778</name>
</gene>
<dbReference type="SUPFAM" id="SSF51182">
    <property type="entry name" value="RmlC-like cupins"/>
    <property type="match status" value="1"/>
</dbReference>
<dbReference type="Pfam" id="PF00190">
    <property type="entry name" value="Cupin_1"/>
    <property type="match status" value="1"/>
</dbReference>
<name>A0AAD8QZR3_LOLMU</name>
<feature type="binding site" evidence="8">
    <location>
        <position position="419"/>
    </location>
    <ligand>
        <name>oxalate</name>
        <dbReference type="ChEBI" id="CHEBI:30623"/>
    </ligand>
</feature>
<keyword evidence="7 8" id="KW-0464">Manganese</keyword>
<dbReference type="PANTHER" id="PTHR31238">
    <property type="entry name" value="GERMIN-LIKE PROTEIN SUBFAMILY 3 MEMBER 3"/>
    <property type="match status" value="1"/>
</dbReference>
<dbReference type="InterPro" id="IPR011051">
    <property type="entry name" value="RmlC_Cupin_sf"/>
</dbReference>
<evidence type="ECO:0000313" key="12">
    <source>
        <dbReference type="EMBL" id="KAK1612105.1"/>
    </source>
</evidence>
<dbReference type="PROSITE" id="PS00725">
    <property type="entry name" value="GERMIN"/>
    <property type="match status" value="1"/>
</dbReference>
<evidence type="ECO:0000256" key="7">
    <source>
        <dbReference type="ARBA" id="ARBA00023211"/>
    </source>
</evidence>
<dbReference type="AlphaFoldDB" id="A0AAD8QZR3"/>
<dbReference type="PRINTS" id="PR00325">
    <property type="entry name" value="GERMIN"/>
</dbReference>
<evidence type="ECO:0000256" key="3">
    <source>
        <dbReference type="ARBA" id="ARBA00022523"/>
    </source>
</evidence>
<keyword evidence="3" id="KW-0052">Apoplast</keyword>
<organism evidence="12 13">
    <name type="scientific">Lolium multiflorum</name>
    <name type="common">Italian ryegrass</name>
    <name type="synonym">Lolium perenne subsp. multiflorum</name>
    <dbReference type="NCBI Taxonomy" id="4521"/>
    <lineage>
        <taxon>Eukaryota</taxon>
        <taxon>Viridiplantae</taxon>
        <taxon>Streptophyta</taxon>
        <taxon>Embryophyta</taxon>
        <taxon>Tracheophyta</taxon>
        <taxon>Spermatophyta</taxon>
        <taxon>Magnoliopsida</taxon>
        <taxon>Liliopsida</taxon>
        <taxon>Poales</taxon>
        <taxon>Poaceae</taxon>
        <taxon>BOP clade</taxon>
        <taxon>Pooideae</taxon>
        <taxon>Poodae</taxon>
        <taxon>Poeae</taxon>
        <taxon>Poeae Chloroplast Group 2 (Poeae type)</taxon>
        <taxon>Loliodinae</taxon>
        <taxon>Loliinae</taxon>
        <taxon>Lolium</taxon>
    </lineage>
</organism>
<dbReference type="CDD" id="cd02241">
    <property type="entry name" value="cupin_OxOx"/>
    <property type="match status" value="1"/>
</dbReference>
<feature type="domain" description="Cupin type-1" evidence="11">
    <location>
        <begin position="380"/>
        <end position="518"/>
    </location>
</feature>
<evidence type="ECO:0000256" key="2">
    <source>
        <dbReference type="ARBA" id="ARBA00007456"/>
    </source>
</evidence>
<dbReference type="EMBL" id="JAUUTY010000007">
    <property type="protein sequence ID" value="KAK1612105.1"/>
    <property type="molecule type" value="Genomic_DNA"/>
</dbReference>
<evidence type="ECO:0000256" key="4">
    <source>
        <dbReference type="ARBA" id="ARBA00022525"/>
    </source>
</evidence>
<sequence>MPSYNCWTKHGERGVIMEEDEEGDDFNDESYLAHFGDTFMEDAEGEGEGEGEGEEEARDDPVDDLGRTIADARRRCETEKERENLDRMLEDHRKALYPGCDDGLKKLGCTVFLRWKAQAGVADSAFENLLKMLKNMFPKNNELPATTYEAKKVMLRSTRRLFRAEGLPRAVSPSPSTTPPAVAPSPRPSSSRAPGRPSSFEFLAVRVVTARPGPRSARPLLPRRRPRAAASPAPPSPDNARRLAAALNGAASLAHARAAGHVQREMRGRRDEGAVAAGPLFSSGEASVASTEASPAGAPTIEITAEPLVVEITAPEPPRYPVDDIKEMKACHLYYPIGNMSMKVAIGGALPPGALHHNNPIQDGYARVMVEEIVQVPVPGDVQRQSAANVLSFPGANTLRVSMARIDYSPGGQNLPHTHPRATEIIYVTHGVLEVGFITTANKLFAKTVTVGEVFVFPLARARALPAERGHGPTSVIAAFNSQLQRTQVIANTLFAATPPVPSDVLAKAFRVGNEDIDAVKAKFK</sequence>
<evidence type="ECO:0000256" key="8">
    <source>
        <dbReference type="PIRSR" id="PIRSR601929-1"/>
    </source>
</evidence>
<feature type="region of interest" description="Disordered" evidence="10">
    <location>
        <begin position="165"/>
        <end position="197"/>
    </location>
</feature>
<feature type="compositionally biased region" description="Pro residues" evidence="10">
    <location>
        <begin position="176"/>
        <end position="187"/>
    </location>
</feature>
<evidence type="ECO:0000256" key="1">
    <source>
        <dbReference type="ARBA" id="ARBA00004271"/>
    </source>
</evidence>
<reference evidence="12" key="1">
    <citation type="submission" date="2023-07" db="EMBL/GenBank/DDBJ databases">
        <title>A chromosome-level genome assembly of Lolium multiflorum.</title>
        <authorList>
            <person name="Chen Y."/>
            <person name="Copetti D."/>
            <person name="Kolliker R."/>
            <person name="Studer B."/>
        </authorList>
    </citation>
    <scope>NUCLEOTIDE SEQUENCE</scope>
    <source>
        <strain evidence="12">02402/16</strain>
        <tissue evidence="12">Leaf</tissue>
    </source>
</reference>
<dbReference type="GO" id="GO:0030145">
    <property type="term" value="F:manganese ion binding"/>
    <property type="evidence" value="ECO:0007669"/>
    <property type="project" value="InterPro"/>
</dbReference>
<evidence type="ECO:0000256" key="10">
    <source>
        <dbReference type="SAM" id="MobiDB-lite"/>
    </source>
</evidence>
<dbReference type="InterPro" id="IPR058352">
    <property type="entry name" value="DUF8039"/>
</dbReference>
<dbReference type="InterPro" id="IPR019780">
    <property type="entry name" value="Germin_Mn-BS"/>
</dbReference>
<dbReference type="GO" id="GO:0048046">
    <property type="term" value="C:apoplast"/>
    <property type="evidence" value="ECO:0007669"/>
    <property type="project" value="UniProtKB-SubCell"/>
</dbReference>
<feature type="binding site" evidence="8">
    <location>
        <position position="414"/>
    </location>
    <ligand>
        <name>oxalate</name>
        <dbReference type="ChEBI" id="CHEBI:30623"/>
    </ligand>
</feature>
<feature type="compositionally biased region" description="Low complexity" evidence="10">
    <location>
        <begin position="188"/>
        <end position="197"/>
    </location>
</feature>
<keyword evidence="13" id="KW-1185">Reference proteome</keyword>
<evidence type="ECO:0000256" key="6">
    <source>
        <dbReference type="ARBA" id="ARBA00023157"/>
    </source>
</evidence>
<feature type="binding site" evidence="9">
    <location>
        <position position="424"/>
    </location>
    <ligand>
        <name>Mn(2+)</name>
        <dbReference type="ChEBI" id="CHEBI:29035"/>
    </ligand>
</feature>
<keyword evidence="4" id="KW-0964">Secreted</keyword>
<feature type="region of interest" description="Disordered" evidence="10">
    <location>
        <begin position="213"/>
        <end position="240"/>
    </location>
</feature>
<dbReference type="InterPro" id="IPR006045">
    <property type="entry name" value="Cupin_1"/>
</dbReference>